<feature type="region of interest" description="Disordered" evidence="2">
    <location>
        <begin position="40"/>
        <end position="168"/>
    </location>
</feature>
<dbReference type="AlphaFoldDB" id="A0A5C3L1S9"/>
<name>A0A5C3L1S9_COPMA</name>
<feature type="transmembrane region" description="Helical" evidence="3">
    <location>
        <begin position="259"/>
        <end position="278"/>
    </location>
</feature>
<protein>
    <submittedName>
        <fullName evidence="4">Uncharacterized protein</fullName>
    </submittedName>
</protein>
<feature type="compositionally biased region" description="Basic and acidic residues" evidence="2">
    <location>
        <begin position="132"/>
        <end position="146"/>
    </location>
</feature>
<reference evidence="4 5" key="1">
    <citation type="journal article" date="2019" name="Nat. Ecol. Evol.">
        <title>Megaphylogeny resolves global patterns of mushroom evolution.</title>
        <authorList>
            <person name="Varga T."/>
            <person name="Krizsan K."/>
            <person name="Foldi C."/>
            <person name="Dima B."/>
            <person name="Sanchez-Garcia M."/>
            <person name="Sanchez-Ramirez S."/>
            <person name="Szollosi G.J."/>
            <person name="Szarkandi J.G."/>
            <person name="Papp V."/>
            <person name="Albert L."/>
            <person name="Andreopoulos W."/>
            <person name="Angelini C."/>
            <person name="Antonin V."/>
            <person name="Barry K.W."/>
            <person name="Bougher N.L."/>
            <person name="Buchanan P."/>
            <person name="Buyck B."/>
            <person name="Bense V."/>
            <person name="Catcheside P."/>
            <person name="Chovatia M."/>
            <person name="Cooper J."/>
            <person name="Damon W."/>
            <person name="Desjardin D."/>
            <person name="Finy P."/>
            <person name="Geml J."/>
            <person name="Haridas S."/>
            <person name="Hughes K."/>
            <person name="Justo A."/>
            <person name="Karasinski D."/>
            <person name="Kautmanova I."/>
            <person name="Kiss B."/>
            <person name="Kocsube S."/>
            <person name="Kotiranta H."/>
            <person name="LaButti K.M."/>
            <person name="Lechner B.E."/>
            <person name="Liimatainen K."/>
            <person name="Lipzen A."/>
            <person name="Lukacs Z."/>
            <person name="Mihaltcheva S."/>
            <person name="Morgado L.N."/>
            <person name="Niskanen T."/>
            <person name="Noordeloos M.E."/>
            <person name="Ohm R.A."/>
            <person name="Ortiz-Santana B."/>
            <person name="Ovrebo C."/>
            <person name="Racz N."/>
            <person name="Riley R."/>
            <person name="Savchenko A."/>
            <person name="Shiryaev A."/>
            <person name="Soop K."/>
            <person name="Spirin V."/>
            <person name="Szebenyi C."/>
            <person name="Tomsovsky M."/>
            <person name="Tulloss R.E."/>
            <person name="Uehling J."/>
            <person name="Grigoriev I.V."/>
            <person name="Vagvolgyi C."/>
            <person name="Papp T."/>
            <person name="Martin F.M."/>
            <person name="Miettinen O."/>
            <person name="Hibbett D.S."/>
            <person name="Nagy L.G."/>
        </authorList>
    </citation>
    <scope>NUCLEOTIDE SEQUENCE [LARGE SCALE GENOMIC DNA]</scope>
    <source>
        <strain evidence="4 5">CBS 121175</strain>
    </source>
</reference>
<feature type="region of interest" description="Disordered" evidence="2">
    <location>
        <begin position="459"/>
        <end position="486"/>
    </location>
</feature>
<accession>A0A5C3L1S9</accession>
<keyword evidence="3" id="KW-0812">Transmembrane</keyword>
<feature type="coiled-coil region" evidence="1">
    <location>
        <begin position="346"/>
        <end position="380"/>
    </location>
</feature>
<dbReference type="Proteomes" id="UP000307440">
    <property type="component" value="Unassembled WGS sequence"/>
</dbReference>
<keyword evidence="3" id="KW-0472">Membrane</keyword>
<feature type="compositionally biased region" description="Polar residues" evidence="2">
    <location>
        <begin position="40"/>
        <end position="56"/>
    </location>
</feature>
<feature type="compositionally biased region" description="Polar residues" evidence="2">
    <location>
        <begin position="122"/>
        <end position="131"/>
    </location>
</feature>
<feature type="compositionally biased region" description="Polar residues" evidence="2">
    <location>
        <begin position="147"/>
        <end position="168"/>
    </location>
</feature>
<keyword evidence="5" id="KW-1185">Reference proteome</keyword>
<evidence type="ECO:0000256" key="1">
    <source>
        <dbReference type="SAM" id="Coils"/>
    </source>
</evidence>
<proteinExistence type="predicted"/>
<feature type="compositionally biased region" description="Basic and acidic residues" evidence="2">
    <location>
        <begin position="1"/>
        <end position="15"/>
    </location>
</feature>
<feature type="transmembrane region" description="Helical" evidence="3">
    <location>
        <begin position="530"/>
        <end position="552"/>
    </location>
</feature>
<feature type="compositionally biased region" description="Polar residues" evidence="2">
    <location>
        <begin position="93"/>
        <end position="106"/>
    </location>
</feature>
<dbReference type="PANTHER" id="PTHR42032:SF1">
    <property type="entry name" value="YALI0E30679P"/>
    <property type="match status" value="1"/>
</dbReference>
<dbReference type="STRING" id="230819.A0A5C3L1S9"/>
<evidence type="ECO:0000313" key="4">
    <source>
        <dbReference type="EMBL" id="TFK26929.1"/>
    </source>
</evidence>
<feature type="region of interest" description="Disordered" evidence="2">
    <location>
        <begin position="1"/>
        <end position="24"/>
    </location>
</feature>
<evidence type="ECO:0000256" key="2">
    <source>
        <dbReference type="SAM" id="MobiDB-lite"/>
    </source>
</evidence>
<evidence type="ECO:0000313" key="5">
    <source>
        <dbReference type="Proteomes" id="UP000307440"/>
    </source>
</evidence>
<feature type="transmembrane region" description="Helical" evidence="3">
    <location>
        <begin position="290"/>
        <end position="308"/>
    </location>
</feature>
<dbReference type="EMBL" id="ML210169">
    <property type="protein sequence ID" value="TFK26929.1"/>
    <property type="molecule type" value="Genomic_DNA"/>
</dbReference>
<sequence>MENGRRRTIDTKKPSETITASSTQVPLRRRMNLLHRAHSLTSLHGTHGATTTNTLKATKDRHLNVPPALYPTEKSRSGHGALTRDDVEDLSSLECQSGSESDSSIDFQKGRPSRESPPGSMKASSSGNEWVQEQRKEPKKGERPRVETSSFIPALERSTSNTSNGPRSPASSKAWYEFDLAVVVALVSPIGNWLTGGDHIKNLLLVFLLIFYLHQIIEIPWALYQKARPRKRGLPFPPSPTDSPEVRYLRLAETELRHLELLFLFLTLISPFLGAFLLRYGTAAVLGPEAVSWFSTGLFVFATGMRPWRHLVDRLNKRTSELHDFVHYPELHRKTVDAGDEKEKEKQDSKRLLVELEGRADKVEKALGKMRKEASRTQDNVETAVSTALKRYEKRWDRCEGRLEAIEGDIRQLYNAASQRKTGSAVYALALSVTELGGSTVNAIRWIWEATYPLKTVPRGTRARSTSGKGPQSPPSSSSSSTPRTPLETILEEELVPSLFEDPSGDRTPRIRPSSRSYIDTAYQYSKPIIVLPLALVHIFCSRVLRIVFFPLKAAARMVFKRYD</sequence>
<feature type="compositionally biased region" description="Low complexity" evidence="2">
    <location>
        <begin position="465"/>
        <end position="486"/>
    </location>
</feature>
<keyword evidence="3" id="KW-1133">Transmembrane helix</keyword>
<feature type="transmembrane region" description="Helical" evidence="3">
    <location>
        <begin position="203"/>
        <end position="224"/>
    </location>
</feature>
<dbReference type="OrthoDB" id="10263751at2759"/>
<keyword evidence="1" id="KW-0175">Coiled coil</keyword>
<evidence type="ECO:0000256" key="3">
    <source>
        <dbReference type="SAM" id="Phobius"/>
    </source>
</evidence>
<gene>
    <name evidence="4" type="ORF">FA15DRAFT_754625</name>
</gene>
<feature type="transmembrane region" description="Helical" evidence="3">
    <location>
        <begin position="174"/>
        <end position="191"/>
    </location>
</feature>
<organism evidence="4 5">
    <name type="scientific">Coprinopsis marcescibilis</name>
    <name type="common">Agaric fungus</name>
    <name type="synonym">Psathyrella marcescibilis</name>
    <dbReference type="NCBI Taxonomy" id="230819"/>
    <lineage>
        <taxon>Eukaryota</taxon>
        <taxon>Fungi</taxon>
        <taxon>Dikarya</taxon>
        <taxon>Basidiomycota</taxon>
        <taxon>Agaricomycotina</taxon>
        <taxon>Agaricomycetes</taxon>
        <taxon>Agaricomycetidae</taxon>
        <taxon>Agaricales</taxon>
        <taxon>Agaricineae</taxon>
        <taxon>Psathyrellaceae</taxon>
        <taxon>Coprinopsis</taxon>
    </lineage>
</organism>
<dbReference type="PANTHER" id="PTHR42032">
    <property type="entry name" value="YALI0E30679P"/>
    <property type="match status" value="1"/>
</dbReference>